<dbReference type="EMBL" id="BAAFST010000010">
    <property type="protein sequence ID" value="GAB1295171.1"/>
    <property type="molecule type" value="Genomic_DNA"/>
</dbReference>
<dbReference type="Proteomes" id="UP001623349">
    <property type="component" value="Unassembled WGS sequence"/>
</dbReference>
<sequence length="50" mass="5656">MGSGDPTSEDRRPLGQQHRQHLYIMGQNCQRGQAVDVEPRIRPPLTEDKG</sequence>
<protein>
    <submittedName>
        <fullName evidence="1">Hexokinase-1</fullName>
    </submittedName>
</protein>
<gene>
    <name evidence="1" type="ORF">APTSU1_001040500</name>
</gene>
<evidence type="ECO:0000313" key="2">
    <source>
        <dbReference type="Proteomes" id="UP001623349"/>
    </source>
</evidence>
<keyword evidence="2" id="KW-1185">Reference proteome</keyword>
<organism evidence="1 2">
    <name type="scientific">Apodemus speciosus</name>
    <name type="common">Large Japanese field mouse</name>
    <dbReference type="NCBI Taxonomy" id="105296"/>
    <lineage>
        <taxon>Eukaryota</taxon>
        <taxon>Metazoa</taxon>
        <taxon>Chordata</taxon>
        <taxon>Craniata</taxon>
        <taxon>Vertebrata</taxon>
        <taxon>Euteleostomi</taxon>
        <taxon>Mammalia</taxon>
        <taxon>Eutheria</taxon>
        <taxon>Euarchontoglires</taxon>
        <taxon>Glires</taxon>
        <taxon>Rodentia</taxon>
        <taxon>Myomorpha</taxon>
        <taxon>Muroidea</taxon>
        <taxon>Muridae</taxon>
        <taxon>Murinae</taxon>
        <taxon>Apodemus</taxon>
    </lineage>
</organism>
<proteinExistence type="predicted"/>
<evidence type="ECO:0000313" key="1">
    <source>
        <dbReference type="EMBL" id="GAB1295171.1"/>
    </source>
</evidence>
<reference evidence="1 2" key="1">
    <citation type="submission" date="2024-08" db="EMBL/GenBank/DDBJ databases">
        <title>The draft genome of Apodemus speciosus.</title>
        <authorList>
            <person name="Nabeshima K."/>
            <person name="Suzuki S."/>
            <person name="Onuma M."/>
        </authorList>
    </citation>
    <scope>NUCLEOTIDE SEQUENCE [LARGE SCALE GENOMIC DNA]</scope>
    <source>
        <strain evidence="1">IB14-021</strain>
    </source>
</reference>
<accession>A0ABQ0F7T1</accession>
<comment type="caution">
    <text evidence="1">The sequence shown here is derived from an EMBL/GenBank/DDBJ whole genome shotgun (WGS) entry which is preliminary data.</text>
</comment>
<name>A0ABQ0F7T1_APOSI</name>